<feature type="domain" description="HTH araC/xylS-type" evidence="4">
    <location>
        <begin position="13"/>
        <end position="101"/>
    </location>
</feature>
<evidence type="ECO:0000256" key="3">
    <source>
        <dbReference type="ARBA" id="ARBA00023163"/>
    </source>
</evidence>
<dbReference type="EMBL" id="MWPV01000007">
    <property type="protein sequence ID" value="OUL56248.1"/>
    <property type="molecule type" value="Genomic_DNA"/>
</dbReference>
<dbReference type="SUPFAM" id="SSF46689">
    <property type="entry name" value="Homeodomain-like"/>
    <property type="match status" value="1"/>
</dbReference>
<evidence type="ECO:0000256" key="1">
    <source>
        <dbReference type="ARBA" id="ARBA00023015"/>
    </source>
</evidence>
<reference evidence="5 6" key="1">
    <citation type="submission" date="2017-02" db="EMBL/GenBank/DDBJ databases">
        <title>Pseudoalteromonas ulvae TC14 Genome.</title>
        <authorList>
            <person name="Molmeret M."/>
        </authorList>
    </citation>
    <scope>NUCLEOTIDE SEQUENCE [LARGE SCALE GENOMIC DNA]</scope>
    <source>
        <strain evidence="5">TC14</strain>
    </source>
</reference>
<dbReference type="GO" id="GO:0043565">
    <property type="term" value="F:sequence-specific DNA binding"/>
    <property type="evidence" value="ECO:0007669"/>
    <property type="project" value="InterPro"/>
</dbReference>
<dbReference type="PROSITE" id="PS01124">
    <property type="entry name" value="HTH_ARAC_FAMILY_2"/>
    <property type="match status" value="1"/>
</dbReference>
<comment type="caution">
    <text evidence="5">The sequence shown here is derived from an EMBL/GenBank/DDBJ whole genome shotgun (WGS) entry which is preliminary data.</text>
</comment>
<organism evidence="5 6">
    <name type="scientific">Pseudoalteromonas ulvae</name>
    <dbReference type="NCBI Taxonomy" id="107327"/>
    <lineage>
        <taxon>Bacteria</taxon>
        <taxon>Pseudomonadati</taxon>
        <taxon>Pseudomonadota</taxon>
        <taxon>Gammaproteobacteria</taxon>
        <taxon>Alteromonadales</taxon>
        <taxon>Pseudoalteromonadaceae</taxon>
        <taxon>Pseudoalteromonas</taxon>
    </lineage>
</organism>
<evidence type="ECO:0000313" key="6">
    <source>
        <dbReference type="Proteomes" id="UP000194841"/>
    </source>
</evidence>
<keyword evidence="6" id="KW-1185">Reference proteome</keyword>
<dbReference type="InterPro" id="IPR018060">
    <property type="entry name" value="HTH_AraC"/>
</dbReference>
<dbReference type="RefSeq" id="WP_086745762.1">
    <property type="nucleotide sequence ID" value="NZ_MWPV01000007.1"/>
</dbReference>
<sequence length="105" mass="11991">MLTMQWSTIRFFLDASLSLPKLAAHISSSANYISQTLNEVMRMNFFDYVNHYRVNAAKDRLLNSDETVIDIAMNTGFNAKFSFYTAFKKVTGMTPSAYRKAGKTR</sequence>
<dbReference type="Gene3D" id="1.10.10.60">
    <property type="entry name" value="Homeodomain-like"/>
    <property type="match status" value="2"/>
</dbReference>
<keyword evidence="1" id="KW-0805">Transcription regulation</keyword>
<dbReference type="AlphaFoldDB" id="A0A2C9ZZR2"/>
<dbReference type="OrthoDB" id="345413at2"/>
<keyword evidence="2" id="KW-0238">DNA-binding</keyword>
<accession>A0A2C9ZZR2</accession>
<evidence type="ECO:0000256" key="2">
    <source>
        <dbReference type="ARBA" id="ARBA00023125"/>
    </source>
</evidence>
<keyword evidence="3" id="KW-0804">Transcription</keyword>
<dbReference type="InterPro" id="IPR018062">
    <property type="entry name" value="HTH_AraC-typ_CS"/>
</dbReference>
<dbReference type="PANTHER" id="PTHR43280:SF29">
    <property type="entry name" value="ARAC-FAMILY TRANSCRIPTIONAL REGULATOR"/>
    <property type="match status" value="1"/>
</dbReference>
<dbReference type="GO" id="GO:0003700">
    <property type="term" value="F:DNA-binding transcription factor activity"/>
    <property type="evidence" value="ECO:0007669"/>
    <property type="project" value="InterPro"/>
</dbReference>
<gene>
    <name evidence="5" type="ORF">B1199_19240</name>
</gene>
<dbReference type="SMART" id="SM00342">
    <property type="entry name" value="HTH_ARAC"/>
    <property type="match status" value="1"/>
</dbReference>
<proteinExistence type="predicted"/>
<dbReference type="Pfam" id="PF12833">
    <property type="entry name" value="HTH_18"/>
    <property type="match status" value="1"/>
</dbReference>
<name>A0A2C9ZZR2_PSEDV</name>
<dbReference type="Proteomes" id="UP000194841">
    <property type="component" value="Unassembled WGS sequence"/>
</dbReference>
<dbReference type="PROSITE" id="PS00041">
    <property type="entry name" value="HTH_ARAC_FAMILY_1"/>
    <property type="match status" value="1"/>
</dbReference>
<dbReference type="PRINTS" id="PR00032">
    <property type="entry name" value="HTHARAC"/>
</dbReference>
<dbReference type="InterPro" id="IPR009057">
    <property type="entry name" value="Homeodomain-like_sf"/>
</dbReference>
<evidence type="ECO:0000259" key="4">
    <source>
        <dbReference type="PROSITE" id="PS01124"/>
    </source>
</evidence>
<protein>
    <recommendedName>
        <fullName evidence="4">HTH araC/xylS-type domain-containing protein</fullName>
    </recommendedName>
</protein>
<evidence type="ECO:0000313" key="5">
    <source>
        <dbReference type="EMBL" id="OUL56248.1"/>
    </source>
</evidence>
<dbReference type="PANTHER" id="PTHR43280">
    <property type="entry name" value="ARAC-FAMILY TRANSCRIPTIONAL REGULATOR"/>
    <property type="match status" value="1"/>
</dbReference>
<dbReference type="InterPro" id="IPR020449">
    <property type="entry name" value="Tscrpt_reg_AraC-type_HTH"/>
</dbReference>